<name>A0A328B7K7_9CAUL</name>
<dbReference type="PANTHER" id="PTHR37299:SF1">
    <property type="entry name" value="STAGE 0 SPORULATION PROTEIN A HOMOLOG"/>
    <property type="match status" value="1"/>
</dbReference>
<dbReference type="AlphaFoldDB" id="A0A328B7K7"/>
<evidence type="ECO:0000256" key="1">
    <source>
        <dbReference type="PROSITE-ProRule" id="PRU00169"/>
    </source>
</evidence>
<dbReference type="GO" id="GO:0003677">
    <property type="term" value="F:DNA binding"/>
    <property type="evidence" value="ECO:0007669"/>
    <property type="project" value="InterPro"/>
</dbReference>
<proteinExistence type="predicted"/>
<dbReference type="Proteomes" id="UP000249524">
    <property type="component" value="Unassembled WGS sequence"/>
</dbReference>
<organism evidence="4 5">
    <name type="scientific">Phenylobacterium kunshanense</name>
    <dbReference type="NCBI Taxonomy" id="1445034"/>
    <lineage>
        <taxon>Bacteria</taxon>
        <taxon>Pseudomonadati</taxon>
        <taxon>Pseudomonadota</taxon>
        <taxon>Alphaproteobacteria</taxon>
        <taxon>Caulobacterales</taxon>
        <taxon>Caulobacteraceae</taxon>
        <taxon>Phenylobacterium</taxon>
    </lineage>
</organism>
<dbReference type="InterPro" id="IPR011006">
    <property type="entry name" value="CheY-like_superfamily"/>
</dbReference>
<feature type="domain" description="Response regulatory" evidence="2">
    <location>
        <begin position="5"/>
        <end position="118"/>
    </location>
</feature>
<evidence type="ECO:0008006" key="6">
    <source>
        <dbReference type="Google" id="ProtNLM"/>
    </source>
</evidence>
<dbReference type="SUPFAM" id="SSF52172">
    <property type="entry name" value="CheY-like"/>
    <property type="match status" value="1"/>
</dbReference>
<feature type="modified residue" description="4-aspartylphosphate" evidence="1">
    <location>
        <position position="56"/>
    </location>
</feature>
<dbReference type="PROSITE" id="PS50930">
    <property type="entry name" value="HTH_LYTTR"/>
    <property type="match status" value="1"/>
</dbReference>
<dbReference type="InterPro" id="IPR007492">
    <property type="entry name" value="LytTR_DNA-bd_dom"/>
</dbReference>
<protein>
    <recommendedName>
        <fullName evidence="6">DNA-binding response regulator</fullName>
    </recommendedName>
</protein>
<accession>A0A328B7K7</accession>
<dbReference type="Pfam" id="PF04397">
    <property type="entry name" value="LytTR"/>
    <property type="match status" value="1"/>
</dbReference>
<evidence type="ECO:0000259" key="2">
    <source>
        <dbReference type="PROSITE" id="PS50110"/>
    </source>
</evidence>
<dbReference type="InterPro" id="IPR001789">
    <property type="entry name" value="Sig_transdc_resp-reg_receiver"/>
</dbReference>
<comment type="caution">
    <text evidence="4">The sequence shown here is derived from an EMBL/GenBank/DDBJ whole genome shotgun (WGS) entry which is preliminary data.</text>
</comment>
<keyword evidence="5" id="KW-1185">Reference proteome</keyword>
<feature type="domain" description="HTH LytTR-type" evidence="3">
    <location>
        <begin position="155"/>
        <end position="259"/>
    </location>
</feature>
<sequence>MPPLRVLAVDDEELALRRIELALAQMPDAILVGRAFSGAEGAELVAALRPDVVLLDVEMANLGGFEMLEHLHQAEAPLVIFVTAFEAYAARAFRVRAIDYVLKPVDFARLQDALQRARQTLSLTAAERQAAELRNVVAALQREREPVDPRFTREFWADRRGELVRVHVHQIEWLEAEGDYVRLHADTGSFLIRGPLGDIEAGLDPRSFVRVRRSALVRIDRIRAIRQKQYGDCRIVLTSGQEVRVGKTYLPVVRELSARR</sequence>
<evidence type="ECO:0000313" key="5">
    <source>
        <dbReference type="Proteomes" id="UP000249524"/>
    </source>
</evidence>
<dbReference type="Gene3D" id="3.40.50.2300">
    <property type="match status" value="1"/>
</dbReference>
<dbReference type="SMART" id="SM00850">
    <property type="entry name" value="LytTR"/>
    <property type="match status" value="1"/>
</dbReference>
<dbReference type="RefSeq" id="WP_111277814.1">
    <property type="nucleotide sequence ID" value="NZ_QFYS01000010.1"/>
</dbReference>
<dbReference type="InterPro" id="IPR046947">
    <property type="entry name" value="LytR-like"/>
</dbReference>
<dbReference type="PANTHER" id="PTHR37299">
    <property type="entry name" value="TRANSCRIPTIONAL REGULATOR-RELATED"/>
    <property type="match status" value="1"/>
</dbReference>
<dbReference type="EMBL" id="QFYS01000010">
    <property type="protein sequence ID" value="RAK62839.1"/>
    <property type="molecule type" value="Genomic_DNA"/>
</dbReference>
<evidence type="ECO:0000259" key="3">
    <source>
        <dbReference type="PROSITE" id="PS50930"/>
    </source>
</evidence>
<evidence type="ECO:0000313" key="4">
    <source>
        <dbReference type="EMBL" id="RAK62839.1"/>
    </source>
</evidence>
<keyword evidence="1" id="KW-0597">Phosphoprotein</keyword>
<dbReference type="OrthoDB" id="9786101at2"/>
<dbReference type="Gene3D" id="2.40.50.1020">
    <property type="entry name" value="LytTr DNA-binding domain"/>
    <property type="match status" value="1"/>
</dbReference>
<dbReference type="Pfam" id="PF00072">
    <property type="entry name" value="Response_reg"/>
    <property type="match status" value="1"/>
</dbReference>
<reference evidence="4 5" key="1">
    <citation type="submission" date="2018-05" db="EMBL/GenBank/DDBJ databases">
        <authorList>
            <person name="Lanie J.A."/>
            <person name="Ng W.-L."/>
            <person name="Kazmierczak K.M."/>
            <person name="Andrzejewski T.M."/>
            <person name="Davidsen T.M."/>
            <person name="Wayne K.J."/>
            <person name="Tettelin H."/>
            <person name="Glass J.I."/>
            <person name="Rusch D."/>
            <person name="Podicherti R."/>
            <person name="Tsui H.-C.T."/>
            <person name="Winkler M.E."/>
        </authorList>
    </citation>
    <scope>NUCLEOTIDE SEQUENCE [LARGE SCALE GENOMIC DNA]</scope>
    <source>
        <strain evidence="4 5">BUT-10</strain>
    </source>
</reference>
<dbReference type="PROSITE" id="PS50110">
    <property type="entry name" value="RESPONSE_REGULATORY"/>
    <property type="match status" value="1"/>
</dbReference>
<gene>
    <name evidence="4" type="ORF">DJ019_18470</name>
</gene>
<dbReference type="GO" id="GO:0000156">
    <property type="term" value="F:phosphorelay response regulator activity"/>
    <property type="evidence" value="ECO:0007669"/>
    <property type="project" value="InterPro"/>
</dbReference>
<dbReference type="SMART" id="SM00448">
    <property type="entry name" value="REC"/>
    <property type="match status" value="1"/>
</dbReference>